<dbReference type="PRINTS" id="PR00382">
    <property type="entry name" value="LIPIDTRNSFER"/>
</dbReference>
<dbReference type="PANTHER" id="PTHR33076">
    <property type="entry name" value="NON-SPECIFIC LIPID-TRANSFER PROTEIN 2-RELATED"/>
    <property type="match status" value="1"/>
</dbReference>
<accession>A0A118JY65</accession>
<name>A0A118JY65_CYNCS</name>
<evidence type="ECO:0000313" key="8">
    <source>
        <dbReference type="Proteomes" id="UP000243975"/>
    </source>
</evidence>
<dbReference type="Gene3D" id="1.10.110.10">
    <property type="entry name" value="Plant lipid-transfer and hydrophobic proteins"/>
    <property type="match status" value="1"/>
</dbReference>
<keyword evidence="5" id="KW-0812">Transmembrane</keyword>
<organism evidence="7 8">
    <name type="scientific">Cynara cardunculus var. scolymus</name>
    <name type="common">Globe artichoke</name>
    <name type="synonym">Cynara scolymus</name>
    <dbReference type="NCBI Taxonomy" id="59895"/>
    <lineage>
        <taxon>Eukaryota</taxon>
        <taxon>Viridiplantae</taxon>
        <taxon>Streptophyta</taxon>
        <taxon>Embryophyta</taxon>
        <taxon>Tracheophyta</taxon>
        <taxon>Spermatophyta</taxon>
        <taxon>Magnoliopsida</taxon>
        <taxon>eudicotyledons</taxon>
        <taxon>Gunneridae</taxon>
        <taxon>Pentapetalae</taxon>
        <taxon>asterids</taxon>
        <taxon>campanulids</taxon>
        <taxon>Asterales</taxon>
        <taxon>Asteraceae</taxon>
        <taxon>Carduoideae</taxon>
        <taxon>Cardueae</taxon>
        <taxon>Carduinae</taxon>
        <taxon>Cynara</taxon>
    </lineage>
</organism>
<evidence type="ECO:0000256" key="3">
    <source>
        <dbReference type="ARBA" id="ARBA00023121"/>
    </source>
</evidence>
<feature type="transmembrane region" description="Helical" evidence="5">
    <location>
        <begin position="38"/>
        <end position="59"/>
    </location>
</feature>
<comment type="caution">
    <text evidence="7">The sequence shown here is derived from an EMBL/GenBank/DDBJ whole genome shotgun (WGS) entry which is preliminary data.</text>
</comment>
<proteinExistence type="inferred from homology"/>
<comment type="similarity">
    <text evidence="1 4">Belongs to the plant LTP family.</text>
</comment>
<dbReference type="GO" id="GO:0006869">
    <property type="term" value="P:lipid transport"/>
    <property type="evidence" value="ECO:0007669"/>
    <property type="project" value="InterPro"/>
</dbReference>
<evidence type="ECO:0000256" key="4">
    <source>
        <dbReference type="RuleBase" id="RU000628"/>
    </source>
</evidence>
<dbReference type="SMART" id="SM00499">
    <property type="entry name" value="AAI"/>
    <property type="match status" value="1"/>
</dbReference>
<evidence type="ECO:0000256" key="1">
    <source>
        <dbReference type="ARBA" id="ARBA00009748"/>
    </source>
</evidence>
<comment type="function">
    <text evidence="4">Plant non-specific lipid-transfer proteins transfer phospholipids as well as galactolipids across membranes. May play a role in wax or cutin deposition in the cell walls of expanding epidermal cells and certain secretory tissues.</text>
</comment>
<dbReference type="STRING" id="59895.A0A118JY65"/>
<keyword evidence="8" id="KW-1185">Reference proteome</keyword>
<evidence type="ECO:0000313" key="7">
    <source>
        <dbReference type="EMBL" id="KVH97287.1"/>
    </source>
</evidence>
<keyword evidence="5" id="KW-1133">Transmembrane helix</keyword>
<evidence type="ECO:0000256" key="5">
    <source>
        <dbReference type="SAM" id="Phobius"/>
    </source>
</evidence>
<evidence type="ECO:0000259" key="6">
    <source>
        <dbReference type="SMART" id="SM00499"/>
    </source>
</evidence>
<dbReference type="OrthoDB" id="1862539at2759"/>
<sequence>MDRIHILSVVAIYCFLSGPMVVAPPSCRQIIPELVPCVPFFMGLVLQPSILCCTGVRVIKEMGKTTEDRVAICNCAKEILTRLVLYDPKQFPLLDKRCGIDLNYPPISKDFDCKK</sequence>
<dbReference type="GO" id="GO:0008289">
    <property type="term" value="F:lipid binding"/>
    <property type="evidence" value="ECO:0007669"/>
    <property type="project" value="UniProtKB-KW"/>
</dbReference>
<dbReference type="AlphaFoldDB" id="A0A118JY65"/>
<protein>
    <recommendedName>
        <fullName evidence="4">Non-specific lipid-transfer protein</fullName>
    </recommendedName>
</protein>
<feature type="domain" description="Bifunctional inhibitor/plant lipid transfer protein/seed storage helical" evidence="6">
    <location>
        <begin position="27"/>
        <end position="113"/>
    </location>
</feature>
<dbReference type="Proteomes" id="UP000243975">
    <property type="component" value="Unassembled WGS sequence"/>
</dbReference>
<keyword evidence="3 4" id="KW-0446">Lipid-binding</keyword>
<gene>
    <name evidence="7" type="ORF">Ccrd_000605</name>
</gene>
<dbReference type="InterPro" id="IPR000528">
    <property type="entry name" value="Plant_nsLTP"/>
</dbReference>
<reference evidence="7 8" key="1">
    <citation type="journal article" date="2016" name="Sci. Rep.">
        <title>The genome sequence of the outbreeding globe artichoke constructed de novo incorporating a phase-aware low-pass sequencing strategy of F1 progeny.</title>
        <authorList>
            <person name="Scaglione D."/>
            <person name="Reyes-Chin-Wo S."/>
            <person name="Acquadro A."/>
            <person name="Froenicke L."/>
            <person name="Portis E."/>
            <person name="Beitel C."/>
            <person name="Tirone M."/>
            <person name="Mauro R."/>
            <person name="Lo Monaco A."/>
            <person name="Mauromicale G."/>
            <person name="Faccioli P."/>
            <person name="Cattivelli L."/>
            <person name="Rieseberg L."/>
            <person name="Michelmore R."/>
            <person name="Lanteri S."/>
        </authorList>
    </citation>
    <scope>NUCLEOTIDE SEQUENCE [LARGE SCALE GENOMIC DNA]</scope>
    <source>
        <strain evidence="7">2C</strain>
    </source>
</reference>
<dbReference type="Gramene" id="KVH97287">
    <property type="protein sequence ID" value="KVH97287"/>
    <property type="gene ID" value="Ccrd_000605"/>
</dbReference>
<dbReference type="InterPro" id="IPR016140">
    <property type="entry name" value="Bifunc_inhib/LTP/seed_store"/>
</dbReference>
<dbReference type="OMA" id="YLSPCEG"/>
<dbReference type="InterPro" id="IPR036312">
    <property type="entry name" value="Bifun_inhib/LTP/seed_sf"/>
</dbReference>
<keyword evidence="5" id="KW-0472">Membrane</keyword>
<evidence type="ECO:0000256" key="2">
    <source>
        <dbReference type="ARBA" id="ARBA00022448"/>
    </source>
</evidence>
<dbReference type="Pfam" id="PF00234">
    <property type="entry name" value="Tryp_alpha_amyl"/>
    <property type="match status" value="1"/>
</dbReference>
<dbReference type="SUPFAM" id="SSF47699">
    <property type="entry name" value="Bifunctional inhibitor/lipid-transfer protein/seed storage 2S albumin"/>
    <property type="match status" value="1"/>
</dbReference>
<keyword evidence="2 4" id="KW-0813">Transport</keyword>
<dbReference type="CDD" id="cd01960">
    <property type="entry name" value="nsLTP1"/>
    <property type="match status" value="1"/>
</dbReference>
<dbReference type="EMBL" id="LEKV01003841">
    <property type="protein sequence ID" value="KVH97287.1"/>
    <property type="molecule type" value="Genomic_DNA"/>
</dbReference>